<comment type="caution">
    <text evidence="3">The sequence shown here is derived from an EMBL/GenBank/DDBJ whole genome shotgun (WGS) entry which is preliminary data.</text>
</comment>
<feature type="compositionally biased region" description="Acidic residues" evidence="1">
    <location>
        <begin position="158"/>
        <end position="175"/>
    </location>
</feature>
<dbReference type="PROSITE" id="PS50006">
    <property type="entry name" value="FHA_DOMAIN"/>
    <property type="match status" value="1"/>
</dbReference>
<feature type="compositionally biased region" description="Acidic residues" evidence="1">
    <location>
        <begin position="268"/>
        <end position="295"/>
    </location>
</feature>
<evidence type="ECO:0000313" key="4">
    <source>
        <dbReference type="Proteomes" id="UP000230249"/>
    </source>
</evidence>
<dbReference type="SMART" id="SM00240">
    <property type="entry name" value="FHA"/>
    <property type="match status" value="1"/>
</dbReference>
<feature type="region of interest" description="Disordered" evidence="1">
    <location>
        <begin position="223"/>
        <end position="298"/>
    </location>
</feature>
<dbReference type="AlphaFoldDB" id="A0AAW0VAD1"/>
<keyword evidence="4" id="KW-1185">Reference proteome</keyword>
<feature type="region of interest" description="Disordered" evidence="1">
    <location>
        <begin position="389"/>
        <end position="410"/>
    </location>
</feature>
<evidence type="ECO:0000313" key="3">
    <source>
        <dbReference type="EMBL" id="KAK8438927.1"/>
    </source>
</evidence>
<gene>
    <name evidence="3" type="ORF">B9J08_04474</name>
</gene>
<dbReference type="SUPFAM" id="SSF49879">
    <property type="entry name" value="SMAD/FHA domain"/>
    <property type="match status" value="1"/>
</dbReference>
<reference evidence="3 4" key="1">
    <citation type="journal article" date="2017" name="Clin. Infect. Dis.">
        <title>Simultaneous emergence of multidrug-resistant Candida auris on 3 continents confirmed by whole-genome sequencing and epidemiological analyses.</title>
        <authorList>
            <person name="Lockhart S.R."/>
            <person name="Etienne K.A."/>
            <person name="Vallabhaneni S."/>
            <person name="Farooqi J."/>
            <person name="Chowdhary A."/>
            <person name="Govender N.P."/>
            <person name="Colombo A.L."/>
            <person name="Calvo B."/>
            <person name="Cuomo C.A."/>
            <person name="Desjardins C.A."/>
            <person name="Berkow E.L."/>
            <person name="Castanheira M."/>
            <person name="Magobo R.E."/>
            <person name="Jabeen K."/>
            <person name="Asghar R.J."/>
            <person name="Meis J.F."/>
            <person name="Jackson B."/>
            <person name="Chiller T."/>
            <person name="Litvintseva A.P."/>
        </authorList>
    </citation>
    <scope>NUCLEOTIDE SEQUENCE [LARGE SCALE GENOMIC DNA]</scope>
    <source>
        <strain evidence="3 4">B8441</strain>
    </source>
</reference>
<feature type="region of interest" description="Disordered" evidence="1">
    <location>
        <begin position="328"/>
        <end position="361"/>
    </location>
</feature>
<feature type="compositionally biased region" description="Polar residues" evidence="1">
    <location>
        <begin position="389"/>
        <end position="403"/>
    </location>
</feature>
<dbReference type="Proteomes" id="UP000230249">
    <property type="component" value="Unassembled WGS sequence"/>
</dbReference>
<dbReference type="InterPro" id="IPR000253">
    <property type="entry name" value="FHA_dom"/>
</dbReference>
<proteinExistence type="predicted"/>
<feature type="compositionally biased region" description="Acidic residues" evidence="1">
    <location>
        <begin position="328"/>
        <end position="342"/>
    </location>
</feature>
<feature type="domain" description="FHA" evidence="2">
    <location>
        <begin position="14"/>
        <end position="72"/>
    </location>
</feature>
<sequence length="443" mass="49048">MTEQRRVCLGPQPVIIGRASRTSPERPSKADNFYFLNSHVSKNHAVVFKDGENVYIRDTNSTFGTIVNGVLLGHNVRHELKSGDTLGLVVNRKAAVVRGWRDDSAPGANHSLSDYGCENSIHLQFDVTIEGDELTLTSKKNADWMRKASRKEEHDLENSPDESNEIEEVSEDDVETISATKEEEHTVEDTMEPTMEHTVENPLEQEVVSDDDAPEEVKFVKEVVLESSEPTEDQTKKDISEGAVKFSAEENPNEIARYLSSDAQLASSDEENYEDHEEQSDEEIVASDDADEFDAIDSKVYQEFDFSNSNNEDFDDCSLPVLLNDDDADCLGDETVSEDDSDSDKISSISEASDLCSDEQDISSPITIESCSCGVKRTFDEAELENALDTNAVTDANEHSPQPDTKKTKSITSTFLKEIGKGALYVMGTVVALIAYGRSLENQ</sequence>
<organism evidence="3 4">
    <name type="scientific">Candidozyma auris</name>
    <name type="common">Yeast</name>
    <name type="synonym">Candida auris</name>
    <dbReference type="NCBI Taxonomy" id="498019"/>
    <lineage>
        <taxon>Eukaryota</taxon>
        <taxon>Fungi</taxon>
        <taxon>Dikarya</taxon>
        <taxon>Ascomycota</taxon>
        <taxon>Saccharomycotina</taxon>
        <taxon>Pichiomycetes</taxon>
        <taxon>Metschnikowiaceae</taxon>
        <taxon>Candidozyma</taxon>
    </lineage>
</organism>
<name>A0AAW0VAD1_CANAR</name>
<dbReference type="CDD" id="cd00060">
    <property type="entry name" value="FHA"/>
    <property type="match status" value="1"/>
</dbReference>
<dbReference type="InterPro" id="IPR008984">
    <property type="entry name" value="SMAD_FHA_dom_sf"/>
</dbReference>
<accession>A0AAW0VAD1</accession>
<dbReference type="Gene3D" id="2.60.200.20">
    <property type="match status" value="1"/>
</dbReference>
<reference evidence="3 4" key="2">
    <citation type="journal article" date="2018" name="Nat. Commun.">
        <title>Genomic insights into multidrug-resistance, mating and virulence in Candida auris and related emerging species.</title>
        <authorList>
            <person name="Munoz J.F."/>
            <person name="Gade L."/>
            <person name="Chow N.A."/>
            <person name="Loparev V.N."/>
            <person name="Juieng P."/>
            <person name="Berkow E.L."/>
            <person name="Farrer R.A."/>
            <person name="Litvintseva A.P."/>
            <person name="Cuomo C.A."/>
        </authorList>
    </citation>
    <scope>GENOME REANNOTATION</scope>
    <source>
        <strain evidence="3 4">B8441</strain>
    </source>
</reference>
<evidence type="ECO:0000256" key="1">
    <source>
        <dbReference type="SAM" id="MobiDB-lite"/>
    </source>
</evidence>
<dbReference type="EMBL" id="PEKT03000005">
    <property type="protein sequence ID" value="KAK8438927.1"/>
    <property type="molecule type" value="Genomic_DNA"/>
</dbReference>
<feature type="region of interest" description="Disordered" evidence="1">
    <location>
        <begin position="150"/>
        <end position="177"/>
    </location>
</feature>
<dbReference type="Pfam" id="PF00498">
    <property type="entry name" value="FHA"/>
    <property type="match status" value="1"/>
</dbReference>
<protein>
    <recommendedName>
        <fullName evidence="2">FHA domain-containing protein</fullName>
    </recommendedName>
</protein>
<evidence type="ECO:0000259" key="2">
    <source>
        <dbReference type="PROSITE" id="PS50006"/>
    </source>
</evidence>